<keyword evidence="3" id="KW-1185">Reference proteome</keyword>
<sequence length="149" mass="17369">MNNKKTSSRYIQLFAGSWLIALTLFVLSFVLKVEVNPLFQYLLGFAIVTIALVFGQGGFYYIEVESEKEVFRIRFFNLLPVGREYKAMEIPLSRFHKYEVKSKFGGLFHYLYLFEETGRGLAKYPPIGFTALRKDERAIIVEFLDKISR</sequence>
<accession>A0A4R2GIB7</accession>
<dbReference type="OrthoDB" id="1121503at2"/>
<keyword evidence="1" id="KW-1133">Transmembrane helix</keyword>
<evidence type="ECO:0008006" key="4">
    <source>
        <dbReference type="Google" id="ProtNLM"/>
    </source>
</evidence>
<keyword evidence="1" id="KW-0472">Membrane</keyword>
<dbReference type="RefSeq" id="WP_132433919.1">
    <property type="nucleotide sequence ID" value="NZ_SLWK01000006.1"/>
</dbReference>
<keyword evidence="1" id="KW-0812">Transmembrane</keyword>
<dbReference type="EMBL" id="SLWK01000006">
    <property type="protein sequence ID" value="TCO08033.1"/>
    <property type="molecule type" value="Genomic_DNA"/>
</dbReference>
<evidence type="ECO:0000313" key="2">
    <source>
        <dbReference type="EMBL" id="TCO08033.1"/>
    </source>
</evidence>
<reference evidence="2 3" key="1">
    <citation type="submission" date="2019-03" db="EMBL/GenBank/DDBJ databases">
        <title>Genomic Encyclopedia of Type Strains, Phase IV (KMG-IV): sequencing the most valuable type-strain genomes for metagenomic binning, comparative biology and taxonomic classification.</title>
        <authorList>
            <person name="Goeker M."/>
        </authorList>
    </citation>
    <scope>NUCLEOTIDE SEQUENCE [LARGE SCALE GENOMIC DNA]</scope>
    <source>
        <strain evidence="2 3">DSM 24179</strain>
    </source>
</reference>
<proteinExistence type="predicted"/>
<dbReference type="Proteomes" id="UP000295221">
    <property type="component" value="Unassembled WGS sequence"/>
</dbReference>
<evidence type="ECO:0000256" key="1">
    <source>
        <dbReference type="SAM" id="Phobius"/>
    </source>
</evidence>
<dbReference type="AlphaFoldDB" id="A0A4R2GIB7"/>
<organism evidence="2 3">
    <name type="scientific">Natronoflexus pectinivorans</name>
    <dbReference type="NCBI Taxonomy" id="682526"/>
    <lineage>
        <taxon>Bacteria</taxon>
        <taxon>Pseudomonadati</taxon>
        <taxon>Bacteroidota</taxon>
        <taxon>Bacteroidia</taxon>
        <taxon>Marinilabiliales</taxon>
        <taxon>Marinilabiliaceae</taxon>
        <taxon>Natronoflexus</taxon>
    </lineage>
</organism>
<evidence type="ECO:0000313" key="3">
    <source>
        <dbReference type="Proteomes" id="UP000295221"/>
    </source>
</evidence>
<feature type="transmembrane region" description="Helical" evidence="1">
    <location>
        <begin position="38"/>
        <end position="62"/>
    </location>
</feature>
<gene>
    <name evidence="2" type="ORF">EV194_106175</name>
</gene>
<comment type="caution">
    <text evidence="2">The sequence shown here is derived from an EMBL/GenBank/DDBJ whole genome shotgun (WGS) entry which is preliminary data.</text>
</comment>
<feature type="transmembrane region" description="Helical" evidence="1">
    <location>
        <begin position="12"/>
        <end position="32"/>
    </location>
</feature>
<protein>
    <recommendedName>
        <fullName evidence="4">PH (Pleckstrin Homology) domain-containing protein</fullName>
    </recommendedName>
</protein>
<name>A0A4R2GIB7_9BACT</name>